<dbReference type="InterPro" id="IPR006549">
    <property type="entry name" value="HAD-SF_hydro_IIIA"/>
</dbReference>
<gene>
    <name evidence="1" type="ORF">ACFOZ8_30845</name>
</gene>
<dbReference type="InterPro" id="IPR023214">
    <property type="entry name" value="HAD_sf"/>
</dbReference>
<sequence length="195" mass="22022">MHALPVVWYSFGYSDSRGVETMFERLLPHMRVKTIYDIDLHALKEQGMKGIITDLDNTLVGAKEPLATPELVKWLDVVRDLGFKVVIVSNNNETRVSKFAVPLNIPFIHAARKPWNRAFKSALAVLDLPAAQTAVIGDQMMTDVLGGKRMGLYTILVHAISPADEGIMTRFNRLLERVALSRLRKKGLWPEEDRK</sequence>
<dbReference type="Pfam" id="PF13242">
    <property type="entry name" value="Hydrolase_like"/>
    <property type="match status" value="1"/>
</dbReference>
<dbReference type="NCBIfam" id="TIGR01662">
    <property type="entry name" value="HAD-SF-IIIA"/>
    <property type="match status" value="1"/>
</dbReference>
<keyword evidence="2" id="KW-1185">Reference proteome</keyword>
<dbReference type="PANTHER" id="PTHR19288:SF25">
    <property type="entry name" value="PHOSPHATIDYLGLYCEROPHOSPHATASE GEP4, MITOCHONDRIAL"/>
    <property type="match status" value="1"/>
</dbReference>
<reference evidence="2" key="1">
    <citation type="journal article" date="2019" name="Int. J. Syst. Evol. Microbiol.">
        <title>The Global Catalogue of Microorganisms (GCM) 10K type strain sequencing project: providing services to taxonomists for standard genome sequencing and annotation.</title>
        <authorList>
            <consortium name="The Broad Institute Genomics Platform"/>
            <consortium name="The Broad Institute Genome Sequencing Center for Infectious Disease"/>
            <person name="Wu L."/>
            <person name="Ma J."/>
        </authorList>
    </citation>
    <scope>NUCLEOTIDE SEQUENCE [LARGE SCALE GENOMIC DNA]</scope>
    <source>
        <strain evidence="2">IBRC-M 10987</strain>
    </source>
</reference>
<dbReference type="SUPFAM" id="SSF56784">
    <property type="entry name" value="HAD-like"/>
    <property type="match status" value="1"/>
</dbReference>
<evidence type="ECO:0000313" key="2">
    <source>
        <dbReference type="Proteomes" id="UP001595715"/>
    </source>
</evidence>
<dbReference type="Gene3D" id="3.40.50.1000">
    <property type="entry name" value="HAD superfamily/HAD-like"/>
    <property type="match status" value="1"/>
</dbReference>
<protein>
    <submittedName>
        <fullName evidence="1">YqeG family HAD IIIA-type phosphatase</fullName>
    </submittedName>
</protein>
<name>A0ABV8KDD2_9BACL</name>
<dbReference type="CDD" id="cd16416">
    <property type="entry name" value="HAD_BsYqeG-like"/>
    <property type="match status" value="1"/>
</dbReference>
<dbReference type="EMBL" id="JBHSAM010000036">
    <property type="protein sequence ID" value="MFC4104026.1"/>
    <property type="molecule type" value="Genomic_DNA"/>
</dbReference>
<organism evidence="1 2">
    <name type="scientific">Paenibacillus xanthanilyticus</name>
    <dbReference type="NCBI Taxonomy" id="1783531"/>
    <lineage>
        <taxon>Bacteria</taxon>
        <taxon>Bacillati</taxon>
        <taxon>Bacillota</taxon>
        <taxon>Bacilli</taxon>
        <taxon>Bacillales</taxon>
        <taxon>Paenibacillaceae</taxon>
        <taxon>Paenibacillus</taxon>
    </lineage>
</organism>
<dbReference type="InterPro" id="IPR010021">
    <property type="entry name" value="PGPP1/Gep4"/>
</dbReference>
<accession>A0ABV8KDD2</accession>
<comment type="caution">
    <text evidence="1">The sequence shown here is derived from an EMBL/GenBank/DDBJ whole genome shotgun (WGS) entry which is preliminary data.</text>
</comment>
<proteinExistence type="predicted"/>
<dbReference type="Proteomes" id="UP001595715">
    <property type="component" value="Unassembled WGS sequence"/>
</dbReference>
<dbReference type="InterPro" id="IPR036412">
    <property type="entry name" value="HAD-like_sf"/>
</dbReference>
<dbReference type="NCBIfam" id="TIGR01668">
    <property type="entry name" value="YqeG_hyp_ppase"/>
    <property type="match status" value="1"/>
</dbReference>
<dbReference type="PANTHER" id="PTHR19288">
    <property type="entry name" value="4-NITROPHENYLPHOSPHATASE-RELATED"/>
    <property type="match status" value="1"/>
</dbReference>
<dbReference type="RefSeq" id="WP_377722567.1">
    <property type="nucleotide sequence ID" value="NZ_JBHSAM010000036.1"/>
</dbReference>
<evidence type="ECO:0000313" key="1">
    <source>
        <dbReference type="EMBL" id="MFC4104026.1"/>
    </source>
</evidence>